<proteinExistence type="predicted"/>
<organism evidence="1 2">
    <name type="scientific">Deinococcus navajonensis</name>
    <dbReference type="NCBI Taxonomy" id="309884"/>
    <lineage>
        <taxon>Bacteria</taxon>
        <taxon>Thermotogati</taxon>
        <taxon>Deinococcota</taxon>
        <taxon>Deinococci</taxon>
        <taxon>Deinococcales</taxon>
        <taxon>Deinococcaceae</taxon>
        <taxon>Deinococcus</taxon>
    </lineage>
</organism>
<keyword evidence="2" id="KW-1185">Reference proteome</keyword>
<evidence type="ECO:0000313" key="2">
    <source>
        <dbReference type="Proteomes" id="UP001595998"/>
    </source>
</evidence>
<dbReference type="EMBL" id="JBHSEH010000005">
    <property type="protein sequence ID" value="MFC4425672.1"/>
    <property type="molecule type" value="Genomic_DNA"/>
</dbReference>
<protein>
    <recommendedName>
        <fullName evidence="3">CBS domain-containing protein</fullName>
    </recommendedName>
</protein>
<comment type="caution">
    <text evidence="1">The sequence shown here is derived from an EMBL/GenBank/DDBJ whole genome shotgun (WGS) entry which is preliminary data.</text>
</comment>
<name>A0ABV8XLY9_9DEIO</name>
<reference evidence="2" key="1">
    <citation type="journal article" date="2019" name="Int. J. Syst. Evol. Microbiol.">
        <title>The Global Catalogue of Microorganisms (GCM) 10K type strain sequencing project: providing services to taxonomists for standard genome sequencing and annotation.</title>
        <authorList>
            <consortium name="The Broad Institute Genomics Platform"/>
            <consortium name="The Broad Institute Genome Sequencing Center for Infectious Disease"/>
            <person name="Wu L."/>
            <person name="Ma J."/>
        </authorList>
    </citation>
    <scope>NUCLEOTIDE SEQUENCE [LARGE SCALE GENOMIC DNA]</scope>
    <source>
        <strain evidence="2">CCUG 56029</strain>
    </source>
</reference>
<dbReference type="RefSeq" id="WP_380037292.1">
    <property type="nucleotide sequence ID" value="NZ_JBHSEH010000005.1"/>
</dbReference>
<accession>A0ABV8XLY9</accession>
<dbReference type="Proteomes" id="UP001595998">
    <property type="component" value="Unassembled WGS sequence"/>
</dbReference>
<evidence type="ECO:0008006" key="3">
    <source>
        <dbReference type="Google" id="ProtNLM"/>
    </source>
</evidence>
<dbReference type="InterPro" id="IPR046342">
    <property type="entry name" value="CBS_dom_sf"/>
</dbReference>
<gene>
    <name evidence="1" type="ORF">ACFOZ9_05565</name>
</gene>
<dbReference type="SUPFAM" id="SSF54631">
    <property type="entry name" value="CBS-domain pair"/>
    <property type="match status" value="1"/>
</dbReference>
<evidence type="ECO:0000313" key="1">
    <source>
        <dbReference type="EMBL" id="MFC4425672.1"/>
    </source>
</evidence>
<sequence>MDGSLYDVLEQVLTDPHYHHPVVDEQGEGLGPLSVVDILRAQSTGEDWRDLVSPGLHAEDRLG</sequence>